<sequence>MRVCAAIIRSWCLGEVASCLGLTPPPQLLKCSPMSLSGIFDLHYPYLLYEECQEKKSCCALIGNFIDEMTLAGASSHARSTRLRCEPLLWQSINSAFIALPSLHTHQRPPLRTIDTLKRCGFHEQATVGTSRHRCCSPSHIASLTIKKVFLGRHDRRAKLTILSRYVCDHPTRVACYGGDDGCGSGGSGGHCMTEEGARAGLVPIKAAAPTPPPQLHRRLPTLGRVPAATSRVFFTRSLLERSGVAKVVTTYYFPS</sequence>
<protein>
    <submittedName>
        <fullName evidence="2">Uncharacterized protein</fullName>
    </submittedName>
</protein>
<dbReference type="Proteomes" id="UP000324222">
    <property type="component" value="Unassembled WGS sequence"/>
</dbReference>
<evidence type="ECO:0000313" key="2">
    <source>
        <dbReference type="EMBL" id="MPC08503.1"/>
    </source>
</evidence>
<keyword evidence="1" id="KW-0732">Signal</keyword>
<feature type="signal peptide" evidence="1">
    <location>
        <begin position="1"/>
        <end position="21"/>
    </location>
</feature>
<organism evidence="2 3">
    <name type="scientific">Portunus trituberculatus</name>
    <name type="common">Swimming crab</name>
    <name type="synonym">Neptunus trituberculatus</name>
    <dbReference type="NCBI Taxonomy" id="210409"/>
    <lineage>
        <taxon>Eukaryota</taxon>
        <taxon>Metazoa</taxon>
        <taxon>Ecdysozoa</taxon>
        <taxon>Arthropoda</taxon>
        <taxon>Crustacea</taxon>
        <taxon>Multicrustacea</taxon>
        <taxon>Malacostraca</taxon>
        <taxon>Eumalacostraca</taxon>
        <taxon>Eucarida</taxon>
        <taxon>Decapoda</taxon>
        <taxon>Pleocyemata</taxon>
        <taxon>Brachyura</taxon>
        <taxon>Eubrachyura</taxon>
        <taxon>Portunoidea</taxon>
        <taxon>Portunidae</taxon>
        <taxon>Portuninae</taxon>
        <taxon>Portunus</taxon>
    </lineage>
</organism>
<accession>A0A5B7CLM3</accession>
<keyword evidence="3" id="KW-1185">Reference proteome</keyword>
<evidence type="ECO:0000256" key="1">
    <source>
        <dbReference type="SAM" id="SignalP"/>
    </source>
</evidence>
<dbReference type="EMBL" id="VSRR010000033">
    <property type="protein sequence ID" value="MPC08503.1"/>
    <property type="molecule type" value="Genomic_DNA"/>
</dbReference>
<proteinExistence type="predicted"/>
<name>A0A5B7CLM3_PORTR</name>
<evidence type="ECO:0000313" key="3">
    <source>
        <dbReference type="Proteomes" id="UP000324222"/>
    </source>
</evidence>
<feature type="chain" id="PRO_5023115416" evidence="1">
    <location>
        <begin position="22"/>
        <end position="256"/>
    </location>
</feature>
<reference evidence="2 3" key="1">
    <citation type="submission" date="2019-05" db="EMBL/GenBank/DDBJ databases">
        <title>Another draft genome of Portunus trituberculatus and its Hox gene families provides insights of decapod evolution.</title>
        <authorList>
            <person name="Jeong J.-H."/>
            <person name="Song I."/>
            <person name="Kim S."/>
            <person name="Choi T."/>
            <person name="Kim D."/>
            <person name="Ryu S."/>
            <person name="Kim W."/>
        </authorList>
    </citation>
    <scope>NUCLEOTIDE SEQUENCE [LARGE SCALE GENOMIC DNA]</scope>
    <source>
        <tissue evidence="2">Muscle</tissue>
    </source>
</reference>
<gene>
    <name evidence="2" type="ORF">E2C01_001089</name>
</gene>
<comment type="caution">
    <text evidence="2">The sequence shown here is derived from an EMBL/GenBank/DDBJ whole genome shotgun (WGS) entry which is preliminary data.</text>
</comment>
<dbReference type="AlphaFoldDB" id="A0A5B7CLM3"/>